<dbReference type="InterPro" id="IPR002347">
    <property type="entry name" value="SDR_fam"/>
</dbReference>
<evidence type="ECO:0000256" key="1">
    <source>
        <dbReference type="ARBA" id="ARBA00006484"/>
    </source>
</evidence>
<reference evidence="4" key="1">
    <citation type="submission" date="2020-03" db="EMBL/GenBank/DDBJ databases">
        <title>Draft Genome Sequence of Cylindrodendrum hubeiense.</title>
        <authorList>
            <person name="Buettner E."/>
            <person name="Kellner H."/>
        </authorList>
    </citation>
    <scope>NUCLEOTIDE SEQUENCE</scope>
    <source>
        <strain evidence="4">IHI 201604</strain>
    </source>
</reference>
<organism evidence="4 5">
    <name type="scientific">Cylindrodendrum hubeiense</name>
    <dbReference type="NCBI Taxonomy" id="595255"/>
    <lineage>
        <taxon>Eukaryota</taxon>
        <taxon>Fungi</taxon>
        <taxon>Dikarya</taxon>
        <taxon>Ascomycota</taxon>
        <taxon>Pezizomycotina</taxon>
        <taxon>Sordariomycetes</taxon>
        <taxon>Hypocreomycetidae</taxon>
        <taxon>Hypocreales</taxon>
        <taxon>Nectriaceae</taxon>
        <taxon>Cylindrodendrum</taxon>
    </lineage>
</organism>
<dbReference type="PRINTS" id="PR00081">
    <property type="entry name" value="GDHRDH"/>
</dbReference>
<dbReference type="PANTHER" id="PTHR45024">
    <property type="entry name" value="DEHYDROGENASES, SHORT CHAIN"/>
    <property type="match status" value="1"/>
</dbReference>
<dbReference type="Pfam" id="PF00106">
    <property type="entry name" value="adh_short"/>
    <property type="match status" value="1"/>
</dbReference>
<name>A0A9P5LFT3_9HYPO</name>
<protein>
    <submittedName>
        <fullName evidence="4">Uncharacterized protein</fullName>
    </submittedName>
</protein>
<dbReference type="EMBL" id="JAANBB010000143">
    <property type="protein sequence ID" value="KAF7548614.1"/>
    <property type="molecule type" value="Genomic_DNA"/>
</dbReference>
<dbReference type="Proteomes" id="UP000722485">
    <property type="component" value="Unassembled WGS sequence"/>
</dbReference>
<dbReference type="PANTHER" id="PTHR45024:SF2">
    <property type="entry name" value="SCP2 DOMAIN-CONTAINING PROTEIN"/>
    <property type="match status" value="1"/>
</dbReference>
<dbReference type="OrthoDB" id="47007at2759"/>
<evidence type="ECO:0000313" key="5">
    <source>
        <dbReference type="Proteomes" id="UP000722485"/>
    </source>
</evidence>
<evidence type="ECO:0000256" key="2">
    <source>
        <dbReference type="ARBA" id="ARBA00023002"/>
    </source>
</evidence>
<dbReference type="AlphaFoldDB" id="A0A9P5LFT3"/>
<dbReference type="SUPFAM" id="SSF51735">
    <property type="entry name" value="NAD(P)-binding Rossmann-fold domains"/>
    <property type="match status" value="1"/>
</dbReference>
<dbReference type="Gene3D" id="3.40.50.720">
    <property type="entry name" value="NAD(P)-binding Rossmann-like Domain"/>
    <property type="match status" value="1"/>
</dbReference>
<comment type="caution">
    <text evidence="4">The sequence shown here is derived from an EMBL/GenBank/DDBJ whole genome shotgun (WGS) entry which is preliminary data.</text>
</comment>
<accession>A0A9P5LFT3</accession>
<keyword evidence="2" id="KW-0560">Oxidoreductase</keyword>
<dbReference type="InterPro" id="IPR051687">
    <property type="entry name" value="Peroxisomal_Beta-Oxidation"/>
</dbReference>
<comment type="similarity">
    <text evidence="1 3">Belongs to the short-chain dehydrogenases/reductases (SDR) family.</text>
</comment>
<dbReference type="PRINTS" id="PR00080">
    <property type="entry name" value="SDRFAMILY"/>
</dbReference>
<sequence length="307" mass="32813">MSQPAEKDTFANRTVIVTGAAGSIGEPLCMALARSGANVVANDLGCSPDGTGSSVAPVIKLVAKITSEGFSAVADTHNVATEAHKIVANAVSRFGQIDAIINNAGIIQYGPIEDQSLSGVRDIFEVNALGAYALCHYAWPHMKQQKYGRIVNFTSDSVFGMPNSSAYVMARGAMLGVTRTLAVEGIPHGILVNTVGPSSYSRMVSNVSKDLPEAQLEWFKATYTGESNVAVIMALASEKNKVSGEIWTSGANCMGRTILGTVEDVRNVHTVDQCIDAMVELKKTDRESMEPHSIQEFLLFKGKRTRL</sequence>
<gene>
    <name evidence="4" type="ORF">G7Z17_g6937</name>
</gene>
<proteinExistence type="inferred from homology"/>
<evidence type="ECO:0000256" key="3">
    <source>
        <dbReference type="RuleBase" id="RU000363"/>
    </source>
</evidence>
<dbReference type="GO" id="GO:0016491">
    <property type="term" value="F:oxidoreductase activity"/>
    <property type="evidence" value="ECO:0007669"/>
    <property type="project" value="UniProtKB-KW"/>
</dbReference>
<evidence type="ECO:0000313" key="4">
    <source>
        <dbReference type="EMBL" id="KAF7548614.1"/>
    </source>
</evidence>
<keyword evidence="5" id="KW-1185">Reference proteome</keyword>
<dbReference type="InterPro" id="IPR036291">
    <property type="entry name" value="NAD(P)-bd_dom_sf"/>
</dbReference>